<dbReference type="EMBL" id="LN890987">
    <property type="protein sequence ID" value="CUS12641.1"/>
    <property type="molecule type" value="Genomic_DNA"/>
</dbReference>
<dbReference type="AlphaFoldDB" id="A0A292Q0S8"/>
<organism evidence="2 3">
    <name type="scientific">Tuber aestivum</name>
    <name type="common">summer truffle</name>
    <dbReference type="NCBI Taxonomy" id="59557"/>
    <lineage>
        <taxon>Eukaryota</taxon>
        <taxon>Fungi</taxon>
        <taxon>Dikarya</taxon>
        <taxon>Ascomycota</taxon>
        <taxon>Pezizomycotina</taxon>
        <taxon>Pezizomycetes</taxon>
        <taxon>Pezizales</taxon>
        <taxon>Tuberaceae</taxon>
        <taxon>Tuber</taxon>
    </lineage>
</organism>
<gene>
    <name evidence="2" type="ORF">GSTUAT00003253001</name>
</gene>
<reference evidence="2" key="1">
    <citation type="submission" date="2015-10" db="EMBL/GenBank/DDBJ databases">
        <authorList>
            <person name="Regsiter A."/>
            <person name="william w."/>
        </authorList>
    </citation>
    <scope>NUCLEOTIDE SEQUENCE</scope>
    <source>
        <strain evidence="2">Montdore</strain>
    </source>
</reference>
<protein>
    <submittedName>
        <fullName evidence="2">Uncharacterized protein</fullName>
    </submittedName>
</protein>
<dbReference type="Proteomes" id="UP001412239">
    <property type="component" value="Unassembled WGS sequence"/>
</dbReference>
<name>A0A292Q0S8_9PEZI</name>
<evidence type="ECO:0000313" key="2">
    <source>
        <dbReference type="EMBL" id="CUS12641.1"/>
    </source>
</evidence>
<evidence type="ECO:0000256" key="1">
    <source>
        <dbReference type="SAM" id="MobiDB-lite"/>
    </source>
</evidence>
<sequence>MGYEGMPKILLDKAQEAGLGSGGYPTPLIAAIRSGHWTQSASYRIPEHVTLLDTPPHGTNAQGGGGGPQGKKLRRHRDPSANMYGAVSRKRLQTTPTLEQLENIAGILLKMPA</sequence>
<feature type="region of interest" description="Disordered" evidence="1">
    <location>
        <begin position="50"/>
        <end position="83"/>
    </location>
</feature>
<accession>A0A292Q0S8</accession>
<keyword evidence="3" id="KW-1185">Reference proteome</keyword>
<proteinExistence type="predicted"/>
<evidence type="ECO:0000313" key="3">
    <source>
        <dbReference type="Proteomes" id="UP001412239"/>
    </source>
</evidence>